<dbReference type="NCBIfam" id="TIGR00088">
    <property type="entry name" value="trmD"/>
    <property type="match status" value="1"/>
</dbReference>
<reference evidence="18 19" key="1">
    <citation type="journal article" date="2011" name="J. Bacteriol.">
        <title>Genome sequence of strain IMCC3088, a proteorhodopsin-containing marine bacterium belonging to the OM60/NOR5 clade.</title>
        <authorList>
            <person name="Jang Y."/>
            <person name="Oh H.M."/>
            <person name="Kang I."/>
            <person name="Lee K."/>
            <person name="Yang S.J."/>
            <person name="Cho J.C."/>
        </authorList>
    </citation>
    <scope>NUCLEOTIDE SEQUENCE [LARGE SCALE GENOMIC DNA]</scope>
    <source>
        <strain evidence="18 19">IMCC3088</strain>
    </source>
</reference>
<evidence type="ECO:0000256" key="15">
    <source>
        <dbReference type="HAMAP-Rule" id="MF_00605"/>
    </source>
</evidence>
<dbReference type="FunFam" id="3.40.1280.10:FF:000001">
    <property type="entry name" value="tRNA (guanine-N(1)-)-methyltransferase"/>
    <property type="match status" value="1"/>
</dbReference>
<keyword evidence="19" id="KW-1185">Reference proteome</keyword>
<evidence type="ECO:0000256" key="14">
    <source>
        <dbReference type="ARBA" id="ARBA00047783"/>
    </source>
</evidence>
<evidence type="ECO:0000256" key="8">
    <source>
        <dbReference type="ARBA" id="ARBA00022603"/>
    </source>
</evidence>
<evidence type="ECO:0000256" key="16">
    <source>
        <dbReference type="RuleBase" id="RU003464"/>
    </source>
</evidence>
<evidence type="ECO:0000313" key="19">
    <source>
        <dbReference type="Proteomes" id="UP000005615"/>
    </source>
</evidence>
<feature type="domain" description="tRNA methyltransferase TRMD/TRM10-type" evidence="17">
    <location>
        <begin position="1"/>
        <end position="225"/>
    </location>
</feature>
<comment type="function">
    <text evidence="1 15 16">Specifically methylates guanosine-37 in various tRNAs.</text>
</comment>
<evidence type="ECO:0000256" key="10">
    <source>
        <dbReference type="ARBA" id="ARBA00022691"/>
    </source>
</evidence>
<comment type="subcellular location">
    <subcellularLocation>
        <location evidence="2 15 16">Cytoplasm</location>
    </subcellularLocation>
</comment>
<comment type="subunit">
    <text evidence="4 15 16">Homodimer.</text>
</comment>
<accession>F3KZH1</accession>
<dbReference type="NCBIfam" id="NF000648">
    <property type="entry name" value="PRK00026.1"/>
    <property type="match status" value="1"/>
</dbReference>
<evidence type="ECO:0000256" key="11">
    <source>
        <dbReference type="ARBA" id="ARBA00022694"/>
    </source>
</evidence>
<evidence type="ECO:0000313" key="18">
    <source>
        <dbReference type="EMBL" id="EGG30518.1"/>
    </source>
</evidence>
<dbReference type="AlphaFoldDB" id="F3KZH1"/>
<dbReference type="RefSeq" id="WP_009574812.1">
    <property type="nucleotide sequence ID" value="NZ_AEIG01000013.1"/>
</dbReference>
<dbReference type="HAMAP" id="MF_00605">
    <property type="entry name" value="TrmD"/>
    <property type="match status" value="1"/>
</dbReference>
<dbReference type="Pfam" id="PF01746">
    <property type="entry name" value="tRNA_m1G_MT"/>
    <property type="match status" value="1"/>
</dbReference>
<dbReference type="GO" id="GO:0005829">
    <property type="term" value="C:cytosol"/>
    <property type="evidence" value="ECO:0007669"/>
    <property type="project" value="TreeGrafter"/>
</dbReference>
<evidence type="ECO:0000256" key="4">
    <source>
        <dbReference type="ARBA" id="ARBA00011738"/>
    </source>
</evidence>
<dbReference type="PIRSF" id="PIRSF000386">
    <property type="entry name" value="tRNA_mtase"/>
    <property type="match status" value="1"/>
</dbReference>
<dbReference type="EMBL" id="AEIG01000013">
    <property type="protein sequence ID" value="EGG30518.1"/>
    <property type="molecule type" value="Genomic_DNA"/>
</dbReference>
<dbReference type="CDD" id="cd18080">
    <property type="entry name" value="TrmD-like"/>
    <property type="match status" value="1"/>
</dbReference>
<keyword evidence="7 15" id="KW-0963">Cytoplasm</keyword>
<comment type="similarity">
    <text evidence="3 15 16">Belongs to the RNA methyltransferase TrmD family.</text>
</comment>
<evidence type="ECO:0000256" key="2">
    <source>
        <dbReference type="ARBA" id="ARBA00004496"/>
    </source>
</evidence>
<dbReference type="InterPro" id="IPR023148">
    <property type="entry name" value="tRNA_m1G_MeTrfase_C_sf"/>
</dbReference>
<name>F3KZH1_9GAMM</name>
<dbReference type="FunFam" id="1.10.1270.20:FF:000001">
    <property type="entry name" value="tRNA (guanine-N(1)-)-methyltransferase"/>
    <property type="match status" value="1"/>
</dbReference>
<dbReference type="GO" id="GO:0002939">
    <property type="term" value="P:tRNA N1-guanine methylation"/>
    <property type="evidence" value="ECO:0007669"/>
    <property type="project" value="TreeGrafter"/>
</dbReference>
<dbReference type="PANTHER" id="PTHR46417:SF1">
    <property type="entry name" value="TRNA (GUANINE-N(1)-)-METHYLTRANSFERASE"/>
    <property type="match status" value="1"/>
</dbReference>
<keyword evidence="8 15" id="KW-0489">Methyltransferase</keyword>
<feature type="binding site" evidence="15">
    <location>
        <begin position="132"/>
        <end position="137"/>
    </location>
    <ligand>
        <name>S-adenosyl-L-methionine</name>
        <dbReference type="ChEBI" id="CHEBI:59789"/>
    </ligand>
</feature>
<protein>
    <recommendedName>
        <fullName evidence="6 15">tRNA (guanine-N(1)-)-methyltransferase</fullName>
        <ecNumber evidence="5 15">2.1.1.228</ecNumber>
    </recommendedName>
    <alternativeName>
        <fullName evidence="12 15">M1G-methyltransferase</fullName>
    </alternativeName>
    <alternativeName>
        <fullName evidence="13 15">tRNA [GM37] methyltransferase</fullName>
    </alternativeName>
</protein>
<feature type="binding site" evidence="15">
    <location>
        <position position="112"/>
    </location>
    <ligand>
        <name>S-adenosyl-L-methionine</name>
        <dbReference type="ChEBI" id="CHEBI:59789"/>
    </ligand>
</feature>
<dbReference type="GO" id="GO:0052906">
    <property type="term" value="F:tRNA (guanine(37)-N1)-methyltransferase activity"/>
    <property type="evidence" value="ECO:0007669"/>
    <property type="project" value="UniProtKB-UniRule"/>
</dbReference>
<comment type="catalytic activity">
    <reaction evidence="14 15 16">
        <text>guanosine(37) in tRNA + S-adenosyl-L-methionine = N(1)-methylguanosine(37) in tRNA + S-adenosyl-L-homocysteine + H(+)</text>
        <dbReference type="Rhea" id="RHEA:36899"/>
        <dbReference type="Rhea" id="RHEA-COMP:10145"/>
        <dbReference type="Rhea" id="RHEA-COMP:10147"/>
        <dbReference type="ChEBI" id="CHEBI:15378"/>
        <dbReference type="ChEBI" id="CHEBI:57856"/>
        <dbReference type="ChEBI" id="CHEBI:59789"/>
        <dbReference type="ChEBI" id="CHEBI:73542"/>
        <dbReference type="ChEBI" id="CHEBI:74269"/>
        <dbReference type="EC" id="2.1.1.228"/>
    </reaction>
</comment>
<dbReference type="STRING" id="2518989.IMCC3088_363"/>
<dbReference type="Proteomes" id="UP000005615">
    <property type="component" value="Unassembled WGS sequence"/>
</dbReference>
<sequence>MQLMLVTLFPEMLTALTRSGVTSRACDLGLVQIGAINPRDYAFNKHKSVDDRPYGGGPGMVMAIEPLRLAIDEARKQAPNARVVYMSPQGQPLTQERVKELASNDALIFVAGRYEGIDERLIAAEVDEEISIGDYVLSGGELPAMVVMDAVCRWVPGVLGHDQSAEQDSFVNGLLDCEHYTRPEVYKGQAVPDVLLSGNHERIRKWRLQRSLVRTLERRPDLMEQRELTREEKTLLDEYLAQQQTD</sequence>
<dbReference type="InterPro" id="IPR002649">
    <property type="entry name" value="tRNA_m1G_MeTrfase_TrmD"/>
</dbReference>
<dbReference type="Gene3D" id="3.40.1280.10">
    <property type="match status" value="1"/>
</dbReference>
<evidence type="ECO:0000256" key="5">
    <source>
        <dbReference type="ARBA" id="ARBA00012807"/>
    </source>
</evidence>
<dbReference type="OrthoDB" id="9807416at2"/>
<gene>
    <name evidence="15" type="primary">trmD</name>
    <name evidence="18" type="ORF">IMCC3088_363</name>
</gene>
<evidence type="ECO:0000259" key="17">
    <source>
        <dbReference type="Pfam" id="PF01746"/>
    </source>
</evidence>
<organism evidence="18 19">
    <name type="scientific">Aequoribacter fuscus</name>
    <dbReference type="NCBI Taxonomy" id="2518989"/>
    <lineage>
        <taxon>Bacteria</taxon>
        <taxon>Pseudomonadati</taxon>
        <taxon>Pseudomonadota</taxon>
        <taxon>Gammaproteobacteria</taxon>
        <taxon>Cellvibrionales</taxon>
        <taxon>Halieaceae</taxon>
        <taxon>Aequoribacter</taxon>
    </lineage>
</organism>
<proteinExistence type="inferred from homology"/>
<comment type="caution">
    <text evidence="18">The sequence shown here is derived from an EMBL/GenBank/DDBJ whole genome shotgun (WGS) entry which is preliminary data.</text>
</comment>
<keyword evidence="10 15" id="KW-0949">S-adenosyl-L-methionine</keyword>
<dbReference type="Gene3D" id="1.10.1270.20">
    <property type="entry name" value="tRNA(m1g37)methyltransferase, domain 2"/>
    <property type="match status" value="1"/>
</dbReference>
<evidence type="ECO:0000256" key="6">
    <source>
        <dbReference type="ARBA" id="ARBA00014679"/>
    </source>
</evidence>
<dbReference type="InterPro" id="IPR016009">
    <property type="entry name" value="tRNA_MeTrfase_TRMD/TRM10"/>
</dbReference>
<evidence type="ECO:0000256" key="13">
    <source>
        <dbReference type="ARBA" id="ARBA00033392"/>
    </source>
</evidence>
<dbReference type="InterPro" id="IPR029026">
    <property type="entry name" value="tRNA_m1G_MTases_N"/>
</dbReference>
<dbReference type="eggNOG" id="COG0336">
    <property type="taxonomic scope" value="Bacteria"/>
</dbReference>
<evidence type="ECO:0000256" key="9">
    <source>
        <dbReference type="ARBA" id="ARBA00022679"/>
    </source>
</evidence>
<dbReference type="PANTHER" id="PTHR46417">
    <property type="entry name" value="TRNA (GUANINE-N(1)-)-METHYLTRANSFERASE"/>
    <property type="match status" value="1"/>
</dbReference>
<keyword evidence="9 15" id="KW-0808">Transferase</keyword>
<dbReference type="SUPFAM" id="SSF75217">
    <property type="entry name" value="alpha/beta knot"/>
    <property type="match status" value="1"/>
</dbReference>
<dbReference type="EC" id="2.1.1.228" evidence="5 15"/>
<evidence type="ECO:0000256" key="7">
    <source>
        <dbReference type="ARBA" id="ARBA00022490"/>
    </source>
</evidence>
<keyword evidence="11 15" id="KW-0819">tRNA processing</keyword>
<evidence type="ECO:0000256" key="12">
    <source>
        <dbReference type="ARBA" id="ARBA00029736"/>
    </source>
</evidence>
<evidence type="ECO:0000256" key="3">
    <source>
        <dbReference type="ARBA" id="ARBA00007630"/>
    </source>
</evidence>
<dbReference type="InterPro" id="IPR029028">
    <property type="entry name" value="Alpha/beta_knot_MTases"/>
</dbReference>
<evidence type="ECO:0000256" key="1">
    <source>
        <dbReference type="ARBA" id="ARBA00002634"/>
    </source>
</evidence>